<dbReference type="GO" id="GO:0016020">
    <property type="term" value="C:membrane"/>
    <property type="evidence" value="ECO:0007669"/>
    <property type="project" value="TreeGrafter"/>
</dbReference>
<gene>
    <name evidence="3" type="ORF">AWB70_00814</name>
</gene>
<dbReference type="EMBL" id="FCNY02000002">
    <property type="protein sequence ID" value="SAL18196.1"/>
    <property type="molecule type" value="Genomic_DNA"/>
</dbReference>
<dbReference type="Proteomes" id="UP000054740">
    <property type="component" value="Unassembled WGS sequence"/>
</dbReference>
<dbReference type="InterPro" id="IPR050879">
    <property type="entry name" value="Acyltransferase_3"/>
</dbReference>
<evidence type="ECO:0000313" key="3">
    <source>
        <dbReference type="EMBL" id="SAL18196.1"/>
    </source>
</evidence>
<evidence type="ECO:0000256" key="1">
    <source>
        <dbReference type="SAM" id="Phobius"/>
    </source>
</evidence>
<evidence type="ECO:0000259" key="2">
    <source>
        <dbReference type="Pfam" id="PF01757"/>
    </source>
</evidence>
<feature type="transmembrane region" description="Helical" evidence="1">
    <location>
        <begin position="212"/>
        <end position="229"/>
    </location>
</feature>
<dbReference type="GO" id="GO:0016747">
    <property type="term" value="F:acyltransferase activity, transferring groups other than amino-acyl groups"/>
    <property type="evidence" value="ECO:0007669"/>
    <property type="project" value="InterPro"/>
</dbReference>
<keyword evidence="3" id="KW-0012">Acyltransferase</keyword>
<dbReference type="PANTHER" id="PTHR23028:SF53">
    <property type="entry name" value="ACYL_TRANSF_3 DOMAIN-CONTAINING PROTEIN"/>
    <property type="match status" value="1"/>
</dbReference>
<dbReference type="InterPro" id="IPR002656">
    <property type="entry name" value="Acyl_transf_3_dom"/>
</dbReference>
<accession>A0A158FE37</accession>
<keyword evidence="1" id="KW-0472">Membrane</keyword>
<feature type="domain" description="Acyltransferase 3" evidence="2">
    <location>
        <begin position="11"/>
        <end position="359"/>
    </location>
</feature>
<dbReference type="Pfam" id="PF01757">
    <property type="entry name" value="Acyl_transf_3"/>
    <property type="match status" value="1"/>
</dbReference>
<feature type="transmembrane region" description="Helical" evidence="1">
    <location>
        <begin position="85"/>
        <end position="108"/>
    </location>
</feature>
<feature type="transmembrane region" description="Helical" evidence="1">
    <location>
        <begin position="259"/>
        <end position="282"/>
    </location>
</feature>
<organism evidence="3 4">
    <name type="scientific">Caballeronia cordobensis</name>
    <name type="common">Burkholderia cordobensis</name>
    <dbReference type="NCBI Taxonomy" id="1353886"/>
    <lineage>
        <taxon>Bacteria</taxon>
        <taxon>Pseudomonadati</taxon>
        <taxon>Pseudomonadota</taxon>
        <taxon>Betaproteobacteria</taxon>
        <taxon>Burkholderiales</taxon>
        <taxon>Burkholderiaceae</taxon>
        <taxon>Caballeronia</taxon>
    </lineage>
</organism>
<keyword evidence="3" id="KW-0808">Transferase</keyword>
<feature type="transmembrane region" description="Helical" evidence="1">
    <location>
        <begin position="338"/>
        <end position="358"/>
    </location>
</feature>
<name>A0A158FE37_CABCO</name>
<evidence type="ECO:0000313" key="4">
    <source>
        <dbReference type="Proteomes" id="UP000054740"/>
    </source>
</evidence>
<protein>
    <submittedName>
        <fullName evidence="3">Acyltransferase</fullName>
    </submittedName>
</protein>
<keyword evidence="1" id="KW-0812">Transmembrane</keyword>
<feature type="transmembrane region" description="Helical" evidence="1">
    <location>
        <begin position="302"/>
        <end position="326"/>
    </location>
</feature>
<feature type="transmembrane region" description="Helical" evidence="1">
    <location>
        <begin position="20"/>
        <end position="40"/>
    </location>
</feature>
<dbReference type="RefSeq" id="WP_060854052.1">
    <property type="nucleotide sequence ID" value="NZ_FCNY02000002.1"/>
</dbReference>
<dbReference type="AlphaFoldDB" id="A0A158FE37"/>
<dbReference type="GO" id="GO:0000271">
    <property type="term" value="P:polysaccharide biosynthetic process"/>
    <property type="evidence" value="ECO:0007669"/>
    <property type="project" value="TreeGrafter"/>
</dbReference>
<reference evidence="4" key="1">
    <citation type="submission" date="2016-01" db="EMBL/GenBank/DDBJ databases">
        <authorList>
            <person name="Peeters C."/>
        </authorList>
    </citation>
    <scope>NUCLEOTIDE SEQUENCE [LARGE SCALE GENOMIC DNA]</scope>
</reference>
<proteinExistence type="predicted"/>
<dbReference type="PANTHER" id="PTHR23028">
    <property type="entry name" value="ACETYLTRANSFERASE"/>
    <property type="match status" value="1"/>
</dbReference>
<feature type="transmembrane region" description="Helical" evidence="1">
    <location>
        <begin position="46"/>
        <end position="64"/>
    </location>
</feature>
<sequence>MQTRVDASQIPALDGLRGLAAMWVFLCHVQILTGMKSIPILSYGELAVDLFMFLSGFLMAHHYLERRADEPWNTGRTWWRFWCRRFFRITPAYYLLLLISFAAGHYLADARTSIAHFWPATATLDSRYLDHSVWNVLTHVTYSFGVLPRYSFNTALPDWSIGLEMQFYAVFPLLMLLIARHGVFIAIAGLAIVAFAVQLMAPGLFAAFPMPSFLPMKLYMFLAGMVAALTRDSSKATRGLMLAASLPSIQFALHPDAMSGVRIVLVVALFMLLSAESVGHGAGSMRAVRAARRLLGMRIGKVLGDLAYGFYLIHLLILLPVAGYLTKFEGYLNASAPLRFAVVATVVGAATLGLSWVLHRVVEKPGIALGKRLLTPGLRTSANLPASRDDAVRRF</sequence>
<keyword evidence="1" id="KW-1133">Transmembrane helix</keyword>
<feature type="transmembrane region" description="Helical" evidence="1">
    <location>
        <begin position="183"/>
        <end position="206"/>
    </location>
</feature>
<keyword evidence="4" id="KW-1185">Reference proteome</keyword>